<gene>
    <name evidence="1" type="ORF">NECAME_06759</name>
</gene>
<organism evidence="1 2">
    <name type="scientific">Necator americanus</name>
    <name type="common">Human hookworm</name>
    <dbReference type="NCBI Taxonomy" id="51031"/>
    <lineage>
        <taxon>Eukaryota</taxon>
        <taxon>Metazoa</taxon>
        <taxon>Ecdysozoa</taxon>
        <taxon>Nematoda</taxon>
        <taxon>Chromadorea</taxon>
        <taxon>Rhabditida</taxon>
        <taxon>Rhabditina</taxon>
        <taxon>Rhabditomorpha</taxon>
        <taxon>Strongyloidea</taxon>
        <taxon>Ancylostomatidae</taxon>
        <taxon>Bunostominae</taxon>
        <taxon>Necator</taxon>
    </lineage>
</organism>
<sequence length="71" mass="8091">MDGLSRHDELGKLIPLKVVGPDVKFFRLLCGVERVTSSRLGQSDDVVFDLLSLHHQIFDGRFRCEPTNKDH</sequence>
<evidence type="ECO:0000313" key="2">
    <source>
        <dbReference type="Proteomes" id="UP000053676"/>
    </source>
</evidence>
<dbReference type="Proteomes" id="UP000053676">
    <property type="component" value="Unassembled WGS sequence"/>
</dbReference>
<dbReference type="AlphaFoldDB" id="W2TRH6"/>
<accession>W2TRH6</accession>
<dbReference type="KEGG" id="nai:NECAME_06759"/>
<dbReference type="OrthoDB" id="5899178at2759"/>
<evidence type="ECO:0000313" key="1">
    <source>
        <dbReference type="EMBL" id="ETN84660.1"/>
    </source>
</evidence>
<proteinExistence type="predicted"/>
<name>W2TRH6_NECAM</name>
<reference evidence="2" key="1">
    <citation type="journal article" date="2014" name="Nat. Genet.">
        <title>Genome of the human hookworm Necator americanus.</title>
        <authorList>
            <person name="Tang Y.T."/>
            <person name="Gao X."/>
            <person name="Rosa B.A."/>
            <person name="Abubucker S."/>
            <person name="Hallsworth-Pepin K."/>
            <person name="Martin J."/>
            <person name="Tyagi R."/>
            <person name="Heizer E."/>
            <person name="Zhang X."/>
            <person name="Bhonagiri-Palsikar V."/>
            <person name="Minx P."/>
            <person name="Warren W.C."/>
            <person name="Wang Q."/>
            <person name="Zhan B."/>
            <person name="Hotez P.J."/>
            <person name="Sternberg P.W."/>
            <person name="Dougall A."/>
            <person name="Gaze S.T."/>
            <person name="Mulvenna J."/>
            <person name="Sotillo J."/>
            <person name="Ranganathan S."/>
            <person name="Rabelo E.M."/>
            <person name="Wilson R.K."/>
            <person name="Felgner P.L."/>
            <person name="Bethony J."/>
            <person name="Hawdon J.M."/>
            <person name="Gasser R.B."/>
            <person name="Loukas A."/>
            <person name="Mitreva M."/>
        </authorList>
    </citation>
    <scope>NUCLEOTIDE SEQUENCE [LARGE SCALE GENOMIC DNA]</scope>
</reference>
<keyword evidence="2" id="KW-1185">Reference proteome</keyword>
<protein>
    <submittedName>
        <fullName evidence="1">Uncharacterized protein</fullName>
    </submittedName>
</protein>
<dbReference type="EMBL" id="KI657894">
    <property type="protein sequence ID" value="ETN84660.1"/>
    <property type="molecule type" value="Genomic_DNA"/>
</dbReference>